<dbReference type="InterPro" id="IPR036821">
    <property type="entry name" value="Peptide_deformylase_sf"/>
</dbReference>
<dbReference type="STRING" id="1963862.B4O97_14610"/>
<sequence>MNIVTLGDEVLREKSTRVEEFDDNLHRLIDDMANLMRGQGIGLAAPQVGVSKRLFICQPEGHKLWVFINPEITLTSEEQGDYEEGCLSIPGIWSDVVRPVQVQIQAFNEKGRPFRVDADGILARVIQHELDHLNGVLFIDHLSEAKRDKAIREYAKKSTKKAV</sequence>
<dbReference type="GO" id="GO:0046872">
    <property type="term" value="F:metal ion binding"/>
    <property type="evidence" value="ECO:0007669"/>
    <property type="project" value="UniProtKB-KW"/>
</dbReference>
<dbReference type="InterPro" id="IPR023635">
    <property type="entry name" value="Peptide_deformylase"/>
</dbReference>
<dbReference type="PANTHER" id="PTHR10458:SF22">
    <property type="entry name" value="PEPTIDE DEFORMYLASE"/>
    <property type="match status" value="1"/>
</dbReference>
<dbReference type="GO" id="GO:0006412">
    <property type="term" value="P:translation"/>
    <property type="evidence" value="ECO:0007669"/>
    <property type="project" value="UniProtKB-UniRule"/>
</dbReference>
<proteinExistence type="inferred from homology"/>
<protein>
    <recommendedName>
        <fullName evidence="2">Peptide deformylase</fullName>
        <shortName evidence="2">PDF</shortName>
        <ecNumber evidence="2">3.5.1.88</ecNumber>
    </recommendedName>
    <alternativeName>
        <fullName evidence="2">Polypeptide deformylase</fullName>
    </alternativeName>
</protein>
<evidence type="ECO:0000256" key="2">
    <source>
        <dbReference type="HAMAP-Rule" id="MF_00163"/>
    </source>
</evidence>
<dbReference type="PRINTS" id="PR01576">
    <property type="entry name" value="PDEFORMYLASE"/>
</dbReference>
<evidence type="ECO:0000313" key="4">
    <source>
        <dbReference type="Proteomes" id="UP000192343"/>
    </source>
</evidence>
<comment type="similarity">
    <text evidence="1 2">Belongs to the polypeptide deformylase family.</text>
</comment>
<dbReference type="SUPFAM" id="SSF56420">
    <property type="entry name" value="Peptide deformylase"/>
    <property type="match status" value="1"/>
</dbReference>
<keyword evidence="2" id="KW-0378">Hydrolase</keyword>
<organism evidence="3 4">
    <name type="scientific">Marispirochaeta aestuarii</name>
    <dbReference type="NCBI Taxonomy" id="1963862"/>
    <lineage>
        <taxon>Bacteria</taxon>
        <taxon>Pseudomonadati</taxon>
        <taxon>Spirochaetota</taxon>
        <taxon>Spirochaetia</taxon>
        <taxon>Spirochaetales</taxon>
        <taxon>Spirochaetaceae</taxon>
        <taxon>Marispirochaeta</taxon>
    </lineage>
</organism>
<keyword evidence="2" id="KW-0479">Metal-binding</keyword>
<dbReference type="OrthoDB" id="9784988at2"/>
<dbReference type="PANTHER" id="PTHR10458">
    <property type="entry name" value="PEPTIDE DEFORMYLASE"/>
    <property type="match status" value="1"/>
</dbReference>
<dbReference type="Gene3D" id="3.90.45.10">
    <property type="entry name" value="Peptide deformylase"/>
    <property type="match status" value="1"/>
</dbReference>
<evidence type="ECO:0000256" key="1">
    <source>
        <dbReference type="ARBA" id="ARBA00010759"/>
    </source>
</evidence>
<keyword evidence="2" id="KW-0408">Iron</keyword>
<dbReference type="CDD" id="cd00487">
    <property type="entry name" value="Pep_deformylase"/>
    <property type="match status" value="1"/>
</dbReference>
<dbReference type="NCBIfam" id="NF001159">
    <property type="entry name" value="PRK00150.1-3"/>
    <property type="match status" value="1"/>
</dbReference>
<dbReference type="Pfam" id="PF01327">
    <property type="entry name" value="Pep_deformylase"/>
    <property type="match status" value="1"/>
</dbReference>
<dbReference type="GO" id="GO:0042586">
    <property type="term" value="F:peptide deformylase activity"/>
    <property type="evidence" value="ECO:0007669"/>
    <property type="project" value="UniProtKB-UniRule"/>
</dbReference>
<comment type="catalytic activity">
    <reaction evidence="2">
        <text>N-terminal N-formyl-L-methionyl-[peptide] + H2O = N-terminal L-methionyl-[peptide] + formate</text>
        <dbReference type="Rhea" id="RHEA:24420"/>
        <dbReference type="Rhea" id="RHEA-COMP:10639"/>
        <dbReference type="Rhea" id="RHEA-COMP:10640"/>
        <dbReference type="ChEBI" id="CHEBI:15377"/>
        <dbReference type="ChEBI" id="CHEBI:15740"/>
        <dbReference type="ChEBI" id="CHEBI:49298"/>
        <dbReference type="ChEBI" id="CHEBI:64731"/>
        <dbReference type="EC" id="3.5.1.88"/>
    </reaction>
</comment>
<gene>
    <name evidence="2" type="primary">def</name>
    <name evidence="3" type="ORF">B4O97_14610</name>
</gene>
<dbReference type="EC" id="3.5.1.88" evidence="2"/>
<dbReference type="EMBL" id="MWQY01000017">
    <property type="protein sequence ID" value="ORC33935.1"/>
    <property type="molecule type" value="Genomic_DNA"/>
</dbReference>
<reference evidence="3 4" key="1">
    <citation type="submission" date="2017-03" db="EMBL/GenBank/DDBJ databases">
        <title>Draft Genome sequence of Marispirochaeta sp. strain JC444.</title>
        <authorList>
            <person name="Shivani Y."/>
            <person name="Subhash Y."/>
            <person name="Sasikala C."/>
            <person name="Ramana C."/>
        </authorList>
    </citation>
    <scope>NUCLEOTIDE SEQUENCE [LARGE SCALE GENOMIC DNA]</scope>
    <source>
        <strain evidence="3 4">JC444</strain>
    </source>
</reference>
<dbReference type="HAMAP" id="MF_00163">
    <property type="entry name" value="Pep_deformylase"/>
    <property type="match status" value="1"/>
</dbReference>
<comment type="caution">
    <text evidence="3">The sequence shown here is derived from an EMBL/GenBank/DDBJ whole genome shotgun (WGS) entry which is preliminary data.</text>
</comment>
<comment type="function">
    <text evidence="2">Removes the formyl group from the N-terminal Met of newly synthesized proteins. Requires at least a dipeptide for an efficient rate of reaction. N-terminal L-methionine is a prerequisite for activity but the enzyme has broad specificity at other positions.</text>
</comment>
<comment type="cofactor">
    <cofactor evidence="2">
        <name>Fe(2+)</name>
        <dbReference type="ChEBI" id="CHEBI:29033"/>
    </cofactor>
    <text evidence="2">Binds 1 Fe(2+) ion.</text>
</comment>
<name>A0A1Y1RVC3_9SPIO</name>
<evidence type="ECO:0000313" key="3">
    <source>
        <dbReference type="EMBL" id="ORC33935.1"/>
    </source>
</evidence>
<feature type="binding site" evidence="2">
    <location>
        <position position="86"/>
    </location>
    <ligand>
        <name>Fe cation</name>
        <dbReference type="ChEBI" id="CHEBI:24875"/>
    </ligand>
</feature>
<feature type="binding site" evidence="2">
    <location>
        <position position="128"/>
    </location>
    <ligand>
        <name>Fe cation</name>
        <dbReference type="ChEBI" id="CHEBI:24875"/>
    </ligand>
</feature>
<dbReference type="Proteomes" id="UP000192343">
    <property type="component" value="Unassembled WGS sequence"/>
</dbReference>
<accession>A0A1Y1RVC3</accession>
<feature type="active site" evidence="2">
    <location>
        <position position="129"/>
    </location>
</feature>
<keyword evidence="4" id="KW-1185">Reference proteome</keyword>
<dbReference type="NCBIfam" id="TIGR00079">
    <property type="entry name" value="pept_deformyl"/>
    <property type="match status" value="1"/>
</dbReference>
<keyword evidence="2" id="KW-0648">Protein biosynthesis</keyword>
<dbReference type="PIRSF" id="PIRSF004749">
    <property type="entry name" value="Pep_def"/>
    <property type="match status" value="1"/>
</dbReference>
<feature type="binding site" evidence="2">
    <location>
        <position position="132"/>
    </location>
    <ligand>
        <name>Fe cation</name>
        <dbReference type="ChEBI" id="CHEBI:24875"/>
    </ligand>
</feature>
<dbReference type="AlphaFoldDB" id="A0A1Y1RVC3"/>